<organism evidence="1 4">
    <name type="scientific">Myxococcus virescens</name>
    <dbReference type="NCBI Taxonomy" id="83456"/>
    <lineage>
        <taxon>Bacteria</taxon>
        <taxon>Pseudomonadati</taxon>
        <taxon>Myxococcota</taxon>
        <taxon>Myxococcia</taxon>
        <taxon>Myxococcales</taxon>
        <taxon>Cystobacterineae</taxon>
        <taxon>Myxococcaceae</taxon>
        <taxon>Myxococcus</taxon>
    </lineage>
</organism>
<evidence type="ECO:0000313" key="3">
    <source>
        <dbReference type="Proteomes" id="UP000198717"/>
    </source>
</evidence>
<dbReference type="AlphaFoldDB" id="A0A511H771"/>
<evidence type="ECO:0000313" key="4">
    <source>
        <dbReference type="Proteomes" id="UP000321224"/>
    </source>
</evidence>
<keyword evidence="3" id="KW-1185">Reference proteome</keyword>
<sequence>MTEQEQFEEILRELGELLLQLGDLSWNVVLIGGQVLALESLRKGGSGVIAVTTDTGAVIERGYSHEPDLLFDMDGTEFGAERLPEVLKLRGYERTRSFRWSKTLPGGVMHLDLFAPAGVDLEQLPTNMTPLPDARLALRGSQLVSLPMGETSLRIRLPDAVGFLSMKVRAKLEQRPTETKDCFDIFAYVKLVGLDDVRASLKQAGEEGQALRAKLQRLFWSTDAAGVLDVIAYAEGLEEVDRALLAQAVVDLFADL</sequence>
<comment type="caution">
    <text evidence="1">The sequence shown here is derived from an EMBL/GenBank/DDBJ whole genome shotgun (WGS) entry which is preliminary data.</text>
</comment>
<proteinExistence type="predicted"/>
<reference evidence="1 4" key="2">
    <citation type="submission" date="2019-07" db="EMBL/GenBank/DDBJ databases">
        <title>Whole genome shotgun sequence of Myxococcus virescens NBRC 100334.</title>
        <authorList>
            <person name="Hosoyama A."/>
            <person name="Uohara A."/>
            <person name="Ohji S."/>
            <person name="Ichikawa N."/>
        </authorList>
    </citation>
    <scope>NUCLEOTIDE SEQUENCE [LARGE SCALE GENOMIC DNA]</scope>
    <source>
        <strain evidence="1 4">NBRC 100334</strain>
    </source>
</reference>
<dbReference type="EMBL" id="FNAJ01000006">
    <property type="protein sequence ID" value="SDE36692.1"/>
    <property type="molecule type" value="Genomic_DNA"/>
</dbReference>
<dbReference type="RefSeq" id="WP_090491064.1">
    <property type="nucleotide sequence ID" value="NZ_BJVY01000004.1"/>
</dbReference>
<gene>
    <name evidence="1" type="ORF">MVI01_11290</name>
    <name evidence="2" type="ORF">SAMN04488504_106193</name>
</gene>
<name>A0A511H771_9BACT</name>
<evidence type="ECO:0000313" key="2">
    <source>
        <dbReference type="EMBL" id="SDE36692.1"/>
    </source>
</evidence>
<accession>A0A511H771</accession>
<protein>
    <submittedName>
        <fullName evidence="1">Uncharacterized protein</fullName>
    </submittedName>
</protein>
<evidence type="ECO:0000313" key="1">
    <source>
        <dbReference type="EMBL" id="GEL69345.1"/>
    </source>
</evidence>
<dbReference type="Proteomes" id="UP000321224">
    <property type="component" value="Unassembled WGS sequence"/>
</dbReference>
<dbReference type="Proteomes" id="UP000198717">
    <property type="component" value="Unassembled WGS sequence"/>
</dbReference>
<reference evidence="2 3" key="1">
    <citation type="submission" date="2016-10" db="EMBL/GenBank/DDBJ databases">
        <authorList>
            <person name="Varghese N."/>
            <person name="Submissions S."/>
        </authorList>
    </citation>
    <scope>NUCLEOTIDE SEQUENCE [LARGE SCALE GENOMIC DNA]</scope>
    <source>
        <strain evidence="2 3">DSM 2260</strain>
    </source>
</reference>
<dbReference type="EMBL" id="BJVY01000004">
    <property type="protein sequence ID" value="GEL69345.1"/>
    <property type="molecule type" value="Genomic_DNA"/>
</dbReference>